<dbReference type="WBParaSite" id="TCONS_00003832.p1">
    <property type="protein sequence ID" value="TCONS_00003832.p1"/>
    <property type="gene ID" value="XLOC_000450"/>
</dbReference>
<feature type="transmembrane region" description="Helical" evidence="1">
    <location>
        <begin position="32"/>
        <end position="49"/>
    </location>
</feature>
<feature type="transmembrane region" description="Helical" evidence="1">
    <location>
        <begin position="133"/>
        <end position="154"/>
    </location>
</feature>
<feature type="transmembrane region" description="Helical" evidence="1">
    <location>
        <begin position="160"/>
        <end position="178"/>
    </location>
</feature>
<feature type="transmembrane region" description="Helical" evidence="1">
    <location>
        <begin position="373"/>
        <end position="391"/>
    </location>
</feature>
<organism evidence="2 3">
    <name type="scientific">Strongyloides stercoralis</name>
    <name type="common">Threadworm</name>
    <dbReference type="NCBI Taxonomy" id="6248"/>
    <lineage>
        <taxon>Eukaryota</taxon>
        <taxon>Metazoa</taxon>
        <taxon>Ecdysozoa</taxon>
        <taxon>Nematoda</taxon>
        <taxon>Chromadorea</taxon>
        <taxon>Rhabditida</taxon>
        <taxon>Tylenchina</taxon>
        <taxon>Panagrolaimomorpha</taxon>
        <taxon>Strongyloidoidea</taxon>
        <taxon>Strongyloididae</taxon>
        <taxon>Strongyloides</taxon>
    </lineage>
</organism>
<dbReference type="SUPFAM" id="SSF103473">
    <property type="entry name" value="MFS general substrate transporter"/>
    <property type="match status" value="1"/>
</dbReference>
<sequence length="599" mass="70261">CLLMELSLMESSLMEPLDDSILKHSKISISGLRIQSIVLCITFSIVYFFEYNLIWHKNNGVINCNTSISILSLDSKYFSLYSNLHYSEYPNYFSCHLTVTPYFYIISYFIGCQLSLIFAFWKSLNYSPKKCYIVACLFSLIFMELLSLVSFYWISVLLKFLLGLSNGFIIQYGIILMLDWCHPKYLGFRVNCLIGSKIISLIFLIISIKMNIPMKVTYFIMSILLVFLIFIQIIFVKESRSYLKKTNNYDLLIHYLRSLARKVDYHGEAITENNINRHLSQTQQLSNEDLKNDYEKNDNEEVEKADKSNNDIKIKDSFKKYFWITITFLSNFFVSFIIQNETLGQFDIRKDNNDINNFQNPNKICLYESSKRYILITVSLIFSFLFGIIFIRKPSIILTIAFVLQIRFNNSKEGVKIFYMLIITLSSVIDHFLQLLLYQNNGKNQSYENEYSSVAYDRVNKENKNSHSVKKEIYSRILASIGIFMIFYKTRMTNTMSNQFTEYSISDIYKTNDNNILPGLANYTSNSKHWTNILQETSNTCNHLIYSILKKVETNGNFKSNEILMNIYLAIMITYITISFFSNRIKRTKIFVVYDEEVV</sequence>
<accession>A0AAF5CYH0</accession>
<protein>
    <recommendedName>
        <fullName evidence="4">Transporter</fullName>
    </recommendedName>
</protein>
<feature type="transmembrane region" description="Helical" evidence="1">
    <location>
        <begin position="417"/>
        <end position="437"/>
    </location>
</feature>
<feature type="transmembrane region" description="Helical" evidence="1">
    <location>
        <begin position="563"/>
        <end position="581"/>
    </location>
</feature>
<feature type="transmembrane region" description="Helical" evidence="1">
    <location>
        <begin position="216"/>
        <end position="236"/>
    </location>
</feature>
<keyword evidence="2" id="KW-1185">Reference proteome</keyword>
<keyword evidence="1" id="KW-1133">Transmembrane helix</keyword>
<keyword evidence="1" id="KW-0472">Membrane</keyword>
<reference evidence="3" key="1">
    <citation type="submission" date="2024-02" db="UniProtKB">
        <authorList>
            <consortium name="WormBaseParasite"/>
        </authorList>
    </citation>
    <scope>IDENTIFICATION</scope>
</reference>
<keyword evidence="1" id="KW-0812">Transmembrane</keyword>
<evidence type="ECO:0000256" key="1">
    <source>
        <dbReference type="SAM" id="Phobius"/>
    </source>
</evidence>
<dbReference type="AlphaFoldDB" id="A0AAF5CYH0"/>
<feature type="transmembrane region" description="Helical" evidence="1">
    <location>
        <begin position="102"/>
        <end position="121"/>
    </location>
</feature>
<dbReference type="InterPro" id="IPR036259">
    <property type="entry name" value="MFS_trans_sf"/>
</dbReference>
<proteinExistence type="predicted"/>
<name>A0AAF5CYH0_STRER</name>
<feature type="transmembrane region" description="Helical" evidence="1">
    <location>
        <begin position="321"/>
        <end position="338"/>
    </location>
</feature>
<evidence type="ECO:0000313" key="3">
    <source>
        <dbReference type="WBParaSite" id="TCONS_00003832.p1"/>
    </source>
</evidence>
<dbReference type="Gene3D" id="1.20.1250.20">
    <property type="entry name" value="MFS general substrate transporter like domains"/>
    <property type="match status" value="1"/>
</dbReference>
<evidence type="ECO:0000313" key="2">
    <source>
        <dbReference type="Proteomes" id="UP000035681"/>
    </source>
</evidence>
<feature type="transmembrane region" description="Helical" evidence="1">
    <location>
        <begin position="473"/>
        <end position="490"/>
    </location>
</feature>
<evidence type="ECO:0008006" key="4">
    <source>
        <dbReference type="Google" id="ProtNLM"/>
    </source>
</evidence>
<feature type="transmembrane region" description="Helical" evidence="1">
    <location>
        <begin position="190"/>
        <end position="210"/>
    </location>
</feature>
<dbReference type="Proteomes" id="UP000035681">
    <property type="component" value="Unplaced"/>
</dbReference>